<name>D1ALF4_SEBTE</name>
<dbReference type="HOGENOM" id="CLU_1395451_0_0_0"/>
<dbReference type="KEGG" id="str:Sterm_2444"/>
<evidence type="ECO:0000313" key="1">
    <source>
        <dbReference type="EMBL" id="ACZ09297.1"/>
    </source>
</evidence>
<dbReference type="AlphaFoldDB" id="D1ALF4"/>
<reference evidence="1 2" key="2">
    <citation type="journal article" date="2010" name="Stand. Genomic Sci.">
        <title>Complete genome sequence of Sebaldella termitidis type strain (NCTC 11300).</title>
        <authorList>
            <person name="Harmon-Smith M."/>
            <person name="Celia L."/>
            <person name="Chertkov O."/>
            <person name="Lapidus A."/>
            <person name="Copeland A."/>
            <person name="Glavina Del Rio T."/>
            <person name="Nolan M."/>
            <person name="Lucas S."/>
            <person name="Tice H."/>
            <person name="Cheng J.F."/>
            <person name="Han C."/>
            <person name="Detter J.C."/>
            <person name="Bruce D."/>
            <person name="Goodwin L."/>
            <person name="Pitluck S."/>
            <person name="Pati A."/>
            <person name="Liolios K."/>
            <person name="Ivanova N."/>
            <person name="Mavromatis K."/>
            <person name="Mikhailova N."/>
            <person name="Chen A."/>
            <person name="Palaniappan K."/>
            <person name="Land M."/>
            <person name="Hauser L."/>
            <person name="Chang Y.J."/>
            <person name="Jeffries C.D."/>
            <person name="Brettin T."/>
            <person name="Goker M."/>
            <person name="Beck B."/>
            <person name="Bristow J."/>
            <person name="Eisen J.A."/>
            <person name="Markowitz V."/>
            <person name="Hugenholtz P."/>
            <person name="Kyrpides N.C."/>
            <person name="Klenk H.P."/>
            <person name="Chen F."/>
        </authorList>
    </citation>
    <scope>NUCLEOTIDE SEQUENCE [LARGE SCALE GENOMIC DNA]</scope>
    <source>
        <strain evidence="2">ATCC 33386 / NCTC 11300</strain>
    </source>
</reference>
<proteinExistence type="predicted"/>
<dbReference type="RefSeq" id="WP_012861891.1">
    <property type="nucleotide sequence ID" value="NC_013517.1"/>
</dbReference>
<dbReference type="Proteomes" id="UP000000845">
    <property type="component" value="Chromosome"/>
</dbReference>
<evidence type="ECO:0000313" key="2">
    <source>
        <dbReference type="Proteomes" id="UP000000845"/>
    </source>
</evidence>
<accession>D1ALF4</accession>
<reference evidence="2" key="1">
    <citation type="submission" date="2009-09" db="EMBL/GenBank/DDBJ databases">
        <title>The complete chromosome of Sebaldella termitidis ATCC 33386.</title>
        <authorList>
            <consortium name="US DOE Joint Genome Institute (JGI-PGF)"/>
            <person name="Lucas S."/>
            <person name="Copeland A."/>
            <person name="Lapidus A."/>
            <person name="Glavina del Rio T."/>
            <person name="Dalin E."/>
            <person name="Tice H."/>
            <person name="Bruce D."/>
            <person name="Goodwin L."/>
            <person name="Pitluck S."/>
            <person name="Kyrpides N."/>
            <person name="Mavromatis K."/>
            <person name="Ivanova N."/>
            <person name="Mikhailova N."/>
            <person name="Sims D."/>
            <person name="Meincke L."/>
            <person name="Brettin T."/>
            <person name="Detter J.C."/>
            <person name="Han C."/>
            <person name="Larimer F."/>
            <person name="Land M."/>
            <person name="Hauser L."/>
            <person name="Markowitz V."/>
            <person name="Cheng J.F."/>
            <person name="Hugenholtz P."/>
            <person name="Woyke T."/>
            <person name="Wu D."/>
            <person name="Eisen J.A."/>
        </authorList>
    </citation>
    <scope>NUCLEOTIDE SEQUENCE [LARGE SCALE GENOMIC DNA]</scope>
    <source>
        <strain evidence="2">ATCC 33386 / NCTC 11300</strain>
    </source>
</reference>
<dbReference type="STRING" id="526218.Sterm_2444"/>
<gene>
    <name evidence="1" type="ordered locus">Sterm_2444</name>
</gene>
<keyword evidence="2" id="KW-1185">Reference proteome</keyword>
<protein>
    <submittedName>
        <fullName evidence="1">Uncharacterized protein</fullName>
    </submittedName>
</protein>
<organism evidence="1 2">
    <name type="scientific">Sebaldella termitidis (strain ATCC 33386 / NCTC 11300)</name>
    <dbReference type="NCBI Taxonomy" id="526218"/>
    <lineage>
        <taxon>Bacteria</taxon>
        <taxon>Fusobacteriati</taxon>
        <taxon>Fusobacteriota</taxon>
        <taxon>Fusobacteriia</taxon>
        <taxon>Fusobacteriales</taxon>
        <taxon>Leptotrichiaceae</taxon>
        <taxon>Sebaldella</taxon>
    </lineage>
</organism>
<dbReference type="EMBL" id="CP001739">
    <property type="protein sequence ID" value="ACZ09297.1"/>
    <property type="molecule type" value="Genomic_DNA"/>
</dbReference>
<sequence length="195" mass="23743">MTNIKKIIFNIKSRKIIEISKIILKEKYHEFEKYIYLFYDDKKKYTEEIFKHKEVFGNNTDNTNIYAVLKKFAVYYSLGVLYYREDIFDKEAEWNRAAEMFDILFQEILTQEVILEILRKCFFTDRRYSTELFFDFISEVLEANNLKMYFLDDGSELFLFFVLKKDVRIKYGNFSEFLLNNGKKTENLIYFIGKQ</sequence>